<sequence length="87" mass="9822">MELDECVETLNFSQPTAELEYASRVHVDGSRHYLGADDILLRLTALVSLHAFALVRQEYELFQAGTLAYQVRLIQYDIVQLSSSTTS</sequence>
<keyword evidence="2" id="KW-1185">Reference proteome</keyword>
<evidence type="ECO:0000313" key="1">
    <source>
        <dbReference type="EMBL" id="KAG6973961.1"/>
    </source>
</evidence>
<evidence type="ECO:0000313" key="2">
    <source>
        <dbReference type="Proteomes" id="UP000709295"/>
    </source>
</evidence>
<gene>
    <name evidence="1" type="ORF">JG688_00003301</name>
</gene>
<comment type="caution">
    <text evidence="1">The sequence shown here is derived from an EMBL/GenBank/DDBJ whole genome shotgun (WGS) entry which is preliminary data.</text>
</comment>
<dbReference type="EMBL" id="JAENGY010000099">
    <property type="protein sequence ID" value="KAG6973961.1"/>
    <property type="molecule type" value="Genomic_DNA"/>
</dbReference>
<accession>A0A8J5J381</accession>
<proteinExistence type="predicted"/>
<dbReference type="AlphaFoldDB" id="A0A8J5J381"/>
<name>A0A8J5J381_9STRA</name>
<dbReference type="Proteomes" id="UP000709295">
    <property type="component" value="Unassembled WGS sequence"/>
</dbReference>
<reference evidence="1" key="1">
    <citation type="submission" date="2021-01" db="EMBL/GenBank/DDBJ databases">
        <title>Phytophthora aleatoria, a newly-described species from Pinus radiata is distinct from Phytophthora cactorum isolates based on comparative genomics.</title>
        <authorList>
            <person name="Mcdougal R."/>
            <person name="Panda P."/>
            <person name="Williams N."/>
            <person name="Studholme D.J."/>
        </authorList>
    </citation>
    <scope>NUCLEOTIDE SEQUENCE</scope>
    <source>
        <strain evidence="1">NZFS 4037</strain>
    </source>
</reference>
<organism evidence="1 2">
    <name type="scientific">Phytophthora aleatoria</name>
    <dbReference type="NCBI Taxonomy" id="2496075"/>
    <lineage>
        <taxon>Eukaryota</taxon>
        <taxon>Sar</taxon>
        <taxon>Stramenopiles</taxon>
        <taxon>Oomycota</taxon>
        <taxon>Peronosporomycetes</taxon>
        <taxon>Peronosporales</taxon>
        <taxon>Peronosporaceae</taxon>
        <taxon>Phytophthora</taxon>
    </lineage>
</organism>
<protein>
    <submittedName>
        <fullName evidence="1">Uncharacterized protein</fullName>
    </submittedName>
</protein>